<feature type="chain" id="PRO_5045506638" evidence="1">
    <location>
        <begin position="26"/>
        <end position="511"/>
    </location>
</feature>
<gene>
    <name evidence="2" type="ORF">LZC95_38460</name>
</gene>
<name>A0ABZ2K0R0_9BACT</name>
<protein>
    <submittedName>
        <fullName evidence="2">Uncharacterized protein</fullName>
    </submittedName>
</protein>
<accession>A0ABZ2K0R0</accession>
<dbReference type="EMBL" id="CP089982">
    <property type="protein sequence ID" value="WXA92327.1"/>
    <property type="molecule type" value="Genomic_DNA"/>
</dbReference>
<evidence type="ECO:0000313" key="2">
    <source>
        <dbReference type="EMBL" id="WXA92327.1"/>
    </source>
</evidence>
<keyword evidence="3" id="KW-1185">Reference proteome</keyword>
<dbReference type="RefSeq" id="WP_394842944.1">
    <property type="nucleotide sequence ID" value="NZ_CP089982.1"/>
</dbReference>
<proteinExistence type="predicted"/>
<evidence type="ECO:0000313" key="3">
    <source>
        <dbReference type="Proteomes" id="UP001379533"/>
    </source>
</evidence>
<reference evidence="2 3" key="1">
    <citation type="submission" date="2021-12" db="EMBL/GenBank/DDBJ databases">
        <title>Discovery of the Pendulisporaceae a myxobacterial family with distinct sporulation behavior and unique specialized metabolism.</title>
        <authorList>
            <person name="Garcia R."/>
            <person name="Popoff A."/>
            <person name="Bader C.D."/>
            <person name="Loehr J."/>
            <person name="Walesch S."/>
            <person name="Walt C."/>
            <person name="Boldt J."/>
            <person name="Bunk B."/>
            <person name="Haeckl F.J.F.P.J."/>
            <person name="Gunesch A.P."/>
            <person name="Birkelbach J."/>
            <person name="Nuebel U."/>
            <person name="Pietschmann T."/>
            <person name="Bach T."/>
            <person name="Mueller R."/>
        </authorList>
    </citation>
    <scope>NUCLEOTIDE SEQUENCE [LARGE SCALE GENOMIC DNA]</scope>
    <source>
        <strain evidence="2 3">MSr12523</strain>
    </source>
</reference>
<dbReference type="Proteomes" id="UP001379533">
    <property type="component" value="Chromosome"/>
</dbReference>
<organism evidence="2 3">
    <name type="scientific">Pendulispora brunnea</name>
    <dbReference type="NCBI Taxonomy" id="2905690"/>
    <lineage>
        <taxon>Bacteria</taxon>
        <taxon>Pseudomonadati</taxon>
        <taxon>Myxococcota</taxon>
        <taxon>Myxococcia</taxon>
        <taxon>Myxococcales</taxon>
        <taxon>Sorangiineae</taxon>
        <taxon>Pendulisporaceae</taxon>
        <taxon>Pendulispora</taxon>
    </lineage>
</organism>
<keyword evidence="1" id="KW-0732">Signal</keyword>
<evidence type="ECO:0000256" key="1">
    <source>
        <dbReference type="SAM" id="SignalP"/>
    </source>
</evidence>
<feature type="signal peptide" evidence="1">
    <location>
        <begin position="1"/>
        <end position="25"/>
    </location>
</feature>
<sequence length="511" mass="56471">MRPRFLLFLAAAPVALLGAARPALAIEPEVTSDTSAQFYDVRSPTGETIVARRRLTTTLGVSAFDLLGNQEPDRRGREKLPELTFRARLRYDPDYGPGGGVDDPNNFSNLVPGFSRGPVDLMYAYVEGRKFAGGWLGFKLGRQYIVDPLGWWSFDGASVRVTTPFYVALEAYGGLEVRGGMPLSTPRFEQNGIWRGDRSGYDPSLYPSFQPSQIAPAMGIAAETTGFTWLHGRLTYRRVYNTGESTVSQFAGGLAPPVHYDETRISQERVGYSIDGTLPDVGGARAGFAYDLYMAKMASIFASVDAFVTRRLTLSVDYDYYSPTYDADSIWNFFAGSPMNDIAARANWDITEDLSASARFNLRIFQTQTSSFNENSSPNIVQAGADANYYPSSGATFDEGGYLSITQKLGENVHGLRTNGNFGKEGNRVGGDLFVNRVYDGRYLLEGRASVWHWEDRLREGRDATSYGAVAAVGYRIAPRSKILFEYQADVNRLVGVRNRAMLWLTVAVTK</sequence>